<evidence type="ECO:0000313" key="1">
    <source>
        <dbReference type="EMBL" id="KAF7175487.1"/>
    </source>
</evidence>
<gene>
    <name evidence="1" type="ORF">CNMCM7691_008588</name>
</gene>
<reference evidence="1" key="1">
    <citation type="submission" date="2020-06" db="EMBL/GenBank/DDBJ databases">
        <title>Draft genome sequences of strains closely related to Aspergillus parafelis and Aspergillus hiratsukae.</title>
        <authorList>
            <person name="Dos Santos R.A.C."/>
            <person name="Rivero-Menendez O."/>
            <person name="Steenwyk J.L."/>
            <person name="Mead M.E."/>
            <person name="Goldman G.H."/>
            <person name="Alastruey-Izquierdo A."/>
            <person name="Rokas A."/>
        </authorList>
    </citation>
    <scope>NUCLEOTIDE SEQUENCE</scope>
    <source>
        <strain evidence="1">CNM-CM7691</strain>
    </source>
</reference>
<dbReference type="Proteomes" id="UP000641853">
    <property type="component" value="Unassembled WGS sequence"/>
</dbReference>
<protein>
    <submittedName>
        <fullName evidence="1">Uncharacterized protein</fullName>
    </submittedName>
</protein>
<dbReference type="EMBL" id="JACBAG010001922">
    <property type="protein sequence ID" value="KAF7175487.1"/>
    <property type="molecule type" value="Genomic_DNA"/>
</dbReference>
<evidence type="ECO:0000313" key="2">
    <source>
        <dbReference type="Proteomes" id="UP000641853"/>
    </source>
</evidence>
<organism evidence="1 2">
    <name type="scientific">Aspergillus felis</name>
    <dbReference type="NCBI Taxonomy" id="1287682"/>
    <lineage>
        <taxon>Eukaryota</taxon>
        <taxon>Fungi</taxon>
        <taxon>Dikarya</taxon>
        <taxon>Ascomycota</taxon>
        <taxon>Pezizomycotina</taxon>
        <taxon>Eurotiomycetes</taxon>
        <taxon>Eurotiomycetidae</taxon>
        <taxon>Eurotiales</taxon>
        <taxon>Aspergillaceae</taxon>
        <taxon>Aspergillus</taxon>
        <taxon>Aspergillus subgen. Fumigati</taxon>
    </lineage>
</organism>
<sequence length="219" mass="24600">MYLSSDKKFKGFSNLSNIKKDANGALHRSMWDVRIDLSSGGRLPLRKLDFRSTERKLKSTPQENSNLGIIYIPHLMLSLLRRKTMAYNTTPLGNWLEDLFRKMFYQPDDGISQKAMDEGISPALKISINGKDVPADTYKQLIMDTRRTHRIAVKSSRELLASSAAADPEIGSVAHIQTFTLEEKKTGAKREQTSLTICVIDSTSGKKQLVEMAEVMSDC</sequence>
<keyword evidence="2" id="KW-1185">Reference proteome</keyword>
<accession>A0A8H6QNQ7</accession>
<proteinExistence type="predicted"/>
<name>A0A8H6QNQ7_9EURO</name>
<comment type="caution">
    <text evidence="1">The sequence shown here is derived from an EMBL/GenBank/DDBJ whole genome shotgun (WGS) entry which is preliminary data.</text>
</comment>
<dbReference type="AlphaFoldDB" id="A0A8H6QNQ7"/>